<name>A0A5C5RFK7_9ACTN</name>
<keyword evidence="4" id="KW-1185">Reference proteome</keyword>
<feature type="non-terminal residue" evidence="3">
    <location>
        <position position="187"/>
    </location>
</feature>
<comment type="caution">
    <text evidence="3">The sequence shown here is derived from an EMBL/GenBank/DDBJ whole genome shotgun (WGS) entry which is preliminary data.</text>
</comment>
<dbReference type="OrthoDB" id="9777271at2"/>
<sequence length="187" mass="19656">MDTGSDGAGTDGAGADSGSTGADRADAASLPAGTGGVDEAARLGEPGHGVDVGGAASLILSDLLGTLAQRRQEAMAEMGVEQVHRLRVSTRRLRALAQFLEPVCGKQLRRARSALGPAARQLGELRDLDVLLEHLDCGVVEVADPARTREVLLHHREELARGARQLVEAPTWEEMVAQVATDLNNCH</sequence>
<dbReference type="PANTHER" id="PTHR39339">
    <property type="entry name" value="SLR1444 PROTEIN"/>
    <property type="match status" value="1"/>
</dbReference>
<organism evidence="3 4">
    <name type="scientific">Tsukamurella conjunctivitidis</name>
    <dbReference type="NCBI Taxonomy" id="2592068"/>
    <lineage>
        <taxon>Bacteria</taxon>
        <taxon>Bacillati</taxon>
        <taxon>Actinomycetota</taxon>
        <taxon>Actinomycetes</taxon>
        <taxon>Mycobacteriales</taxon>
        <taxon>Tsukamurellaceae</taxon>
        <taxon>Tsukamurella</taxon>
    </lineage>
</organism>
<reference evidence="3 4" key="1">
    <citation type="submission" date="2019-06" db="EMBL/GenBank/DDBJ databases">
        <title>Tsukamurella conjunctivitidis sp. nov., Tsukamurella assacharolytica sp. nov. and Tsukamurella sputae sp. nov. isolated from patients with conjunctivitis, bacteraemia (lymphoma) and respiratory infection (sputum) in Hong Kong.</title>
        <authorList>
            <person name="Teng J.L.L."/>
            <person name="Lee H.H."/>
            <person name="Fong J.Y.H."/>
            <person name="Fok K.M.N."/>
            <person name="Lau S.K.P."/>
            <person name="Woo P.C.Y."/>
        </authorList>
    </citation>
    <scope>NUCLEOTIDE SEQUENCE [LARGE SCALE GENOMIC DNA]</scope>
    <source>
        <strain evidence="3 4">HKU72</strain>
    </source>
</reference>
<feature type="region of interest" description="Disordered" evidence="1">
    <location>
        <begin position="1"/>
        <end position="46"/>
    </location>
</feature>
<dbReference type="Pfam" id="PF05235">
    <property type="entry name" value="CHAD"/>
    <property type="match status" value="1"/>
</dbReference>
<evidence type="ECO:0000256" key="1">
    <source>
        <dbReference type="SAM" id="MobiDB-lite"/>
    </source>
</evidence>
<evidence type="ECO:0000313" key="4">
    <source>
        <dbReference type="Proteomes" id="UP000319375"/>
    </source>
</evidence>
<accession>A0A5C5RFK7</accession>
<dbReference type="PANTHER" id="PTHR39339:SF1">
    <property type="entry name" value="CHAD DOMAIN-CONTAINING PROTEIN"/>
    <property type="match status" value="1"/>
</dbReference>
<dbReference type="EMBL" id="VIGX01000158">
    <property type="protein sequence ID" value="TWS21777.1"/>
    <property type="molecule type" value="Genomic_DNA"/>
</dbReference>
<evidence type="ECO:0000259" key="2">
    <source>
        <dbReference type="Pfam" id="PF05235"/>
    </source>
</evidence>
<evidence type="ECO:0000313" key="3">
    <source>
        <dbReference type="EMBL" id="TWS21777.1"/>
    </source>
</evidence>
<dbReference type="InterPro" id="IPR038186">
    <property type="entry name" value="CHAD_dom_sf"/>
</dbReference>
<dbReference type="AlphaFoldDB" id="A0A5C5RFK7"/>
<feature type="domain" description="CHAD" evidence="2">
    <location>
        <begin position="60"/>
        <end position="180"/>
    </location>
</feature>
<proteinExistence type="predicted"/>
<feature type="compositionally biased region" description="Low complexity" evidence="1">
    <location>
        <begin position="13"/>
        <end position="22"/>
    </location>
</feature>
<gene>
    <name evidence="3" type="ORF">FK530_24835</name>
</gene>
<protein>
    <submittedName>
        <fullName evidence="3">CHAD domain-containing protein</fullName>
    </submittedName>
</protein>
<dbReference type="InterPro" id="IPR007899">
    <property type="entry name" value="CHAD_dom"/>
</dbReference>
<dbReference type="Gene3D" id="1.40.20.10">
    <property type="entry name" value="CHAD domain"/>
    <property type="match status" value="1"/>
</dbReference>
<feature type="compositionally biased region" description="Gly residues" evidence="1">
    <location>
        <begin position="1"/>
        <end position="12"/>
    </location>
</feature>
<dbReference type="Proteomes" id="UP000319375">
    <property type="component" value="Unassembled WGS sequence"/>
</dbReference>
<dbReference type="RefSeq" id="WP_146489469.1">
    <property type="nucleotide sequence ID" value="NZ_VIGX01000158.1"/>
</dbReference>